<dbReference type="InterPro" id="IPR050629">
    <property type="entry name" value="STE20/SPS1-PAK"/>
</dbReference>
<keyword evidence="1" id="KW-0547">Nucleotide-binding</keyword>
<dbReference type="InterPro" id="IPR011009">
    <property type="entry name" value="Kinase-like_dom_sf"/>
</dbReference>
<feature type="region of interest" description="Disordered" evidence="3">
    <location>
        <begin position="162"/>
        <end position="259"/>
    </location>
</feature>
<feature type="domain" description="Protein kinase" evidence="5">
    <location>
        <begin position="1"/>
        <end position="68"/>
    </location>
</feature>
<proteinExistence type="predicted"/>
<accession>X6P0N1</accession>
<dbReference type="Gene3D" id="1.10.510.10">
    <property type="entry name" value="Transferase(Phosphotransferase) domain 1"/>
    <property type="match status" value="1"/>
</dbReference>
<organism evidence="6 7">
    <name type="scientific">Reticulomyxa filosa</name>
    <dbReference type="NCBI Taxonomy" id="46433"/>
    <lineage>
        <taxon>Eukaryota</taxon>
        <taxon>Sar</taxon>
        <taxon>Rhizaria</taxon>
        <taxon>Retaria</taxon>
        <taxon>Foraminifera</taxon>
        <taxon>Monothalamids</taxon>
        <taxon>Reticulomyxidae</taxon>
        <taxon>Reticulomyxa</taxon>
    </lineage>
</organism>
<dbReference type="SUPFAM" id="SSF56112">
    <property type="entry name" value="Protein kinase-like (PK-like)"/>
    <property type="match status" value="1"/>
</dbReference>
<dbReference type="AlphaFoldDB" id="X6P0N1"/>
<keyword evidence="4" id="KW-0472">Membrane</keyword>
<evidence type="ECO:0000313" key="6">
    <source>
        <dbReference type="EMBL" id="ETO31634.1"/>
    </source>
</evidence>
<dbReference type="GO" id="GO:0005524">
    <property type="term" value="F:ATP binding"/>
    <property type="evidence" value="ECO:0007669"/>
    <property type="project" value="UniProtKB-KW"/>
</dbReference>
<evidence type="ECO:0000256" key="3">
    <source>
        <dbReference type="SAM" id="MobiDB-lite"/>
    </source>
</evidence>
<evidence type="ECO:0000256" key="2">
    <source>
        <dbReference type="ARBA" id="ARBA00022840"/>
    </source>
</evidence>
<sequence length="346" mass="39806">MAVGRPPHSDKPPLQAIFLIPKSDSPNVPENDKRFSKEMRSFISVCCTKDPKKRPSAAQLLQPLHILACLYAFEPMQWRLSHEQHDWIKNAPAGVREIQELVQTSLPLLEKYRQAQRDLEEKAQQVNFICLVTFQYNCYYCYCISILFGIIFFFYDDDENDNRGDSENEEEQNGYDDGTMVRANETEDNDNNEKAGDSQEDNDNDNDNEEDGAYDASTMLVSDKKKRQDDDNDNDNDNDNENDGESAFNDGTMRSKTMSNGSKHFQLFVVPTKKKKKGILNFPESVFFDNEQIKKMVPLPNGASKEELGTLCGKLKQMRVDDQKRLDAFYAQKIQQLQRQIENMSS</sequence>
<evidence type="ECO:0000256" key="1">
    <source>
        <dbReference type="ARBA" id="ARBA00022741"/>
    </source>
</evidence>
<evidence type="ECO:0000256" key="4">
    <source>
        <dbReference type="SAM" id="Phobius"/>
    </source>
</evidence>
<keyword evidence="7" id="KW-1185">Reference proteome</keyword>
<dbReference type="PANTHER" id="PTHR48012:SF4">
    <property type="entry name" value="MITOGEN-ACTIVATED PROTEIN KINASE KINASE KINASE A"/>
    <property type="match status" value="1"/>
</dbReference>
<comment type="caution">
    <text evidence="6">The sequence shown here is derived from an EMBL/GenBank/DDBJ whole genome shotgun (WGS) entry which is preliminary data.</text>
</comment>
<protein>
    <recommendedName>
        <fullName evidence="5">Protein kinase domain-containing protein</fullName>
    </recommendedName>
</protein>
<dbReference type="GO" id="GO:0005737">
    <property type="term" value="C:cytoplasm"/>
    <property type="evidence" value="ECO:0007669"/>
    <property type="project" value="TreeGrafter"/>
</dbReference>
<reference evidence="6 7" key="1">
    <citation type="journal article" date="2013" name="Curr. Biol.">
        <title>The Genome of the Foraminiferan Reticulomyxa filosa.</title>
        <authorList>
            <person name="Glockner G."/>
            <person name="Hulsmann N."/>
            <person name="Schleicher M."/>
            <person name="Noegel A.A."/>
            <person name="Eichinger L."/>
            <person name="Gallinger C."/>
            <person name="Pawlowski J."/>
            <person name="Sierra R."/>
            <person name="Euteneuer U."/>
            <person name="Pillet L."/>
            <person name="Moustafa A."/>
            <person name="Platzer M."/>
            <person name="Groth M."/>
            <person name="Szafranski K."/>
            <person name="Schliwa M."/>
        </authorList>
    </citation>
    <scope>NUCLEOTIDE SEQUENCE [LARGE SCALE GENOMIC DNA]</scope>
</reference>
<dbReference type="Proteomes" id="UP000023152">
    <property type="component" value="Unassembled WGS sequence"/>
</dbReference>
<keyword evidence="4" id="KW-1133">Transmembrane helix</keyword>
<dbReference type="EMBL" id="ASPP01004804">
    <property type="protein sequence ID" value="ETO31634.1"/>
    <property type="molecule type" value="Genomic_DNA"/>
</dbReference>
<evidence type="ECO:0000313" key="7">
    <source>
        <dbReference type="Proteomes" id="UP000023152"/>
    </source>
</evidence>
<evidence type="ECO:0000259" key="5">
    <source>
        <dbReference type="PROSITE" id="PS50011"/>
    </source>
</evidence>
<feature type="compositionally biased region" description="Acidic residues" evidence="3">
    <location>
        <begin position="230"/>
        <end position="244"/>
    </location>
</feature>
<dbReference type="PROSITE" id="PS50011">
    <property type="entry name" value="PROTEIN_KINASE_DOM"/>
    <property type="match status" value="1"/>
</dbReference>
<dbReference type="InterPro" id="IPR000719">
    <property type="entry name" value="Prot_kinase_dom"/>
</dbReference>
<keyword evidence="2" id="KW-0067">ATP-binding</keyword>
<feature type="compositionally biased region" description="Acidic residues" evidence="3">
    <location>
        <begin position="198"/>
        <end position="213"/>
    </location>
</feature>
<keyword evidence="4" id="KW-0812">Transmembrane</keyword>
<gene>
    <name evidence="6" type="ORF">RFI_05487</name>
</gene>
<dbReference type="GO" id="GO:0004674">
    <property type="term" value="F:protein serine/threonine kinase activity"/>
    <property type="evidence" value="ECO:0007669"/>
    <property type="project" value="TreeGrafter"/>
</dbReference>
<dbReference type="PANTHER" id="PTHR48012">
    <property type="entry name" value="STERILE20-LIKE KINASE, ISOFORM B-RELATED"/>
    <property type="match status" value="1"/>
</dbReference>
<feature type="transmembrane region" description="Helical" evidence="4">
    <location>
        <begin position="134"/>
        <end position="155"/>
    </location>
</feature>
<name>X6P0N1_RETFI</name>